<dbReference type="PROSITE" id="PS51473">
    <property type="entry name" value="GNK2"/>
    <property type="match status" value="1"/>
</dbReference>
<keyword evidence="10" id="KW-0067">ATP-binding</keyword>
<dbReference type="InterPro" id="IPR008271">
    <property type="entry name" value="Ser/Thr_kinase_AS"/>
</dbReference>
<keyword evidence="13" id="KW-0675">Receptor</keyword>
<evidence type="ECO:0000256" key="9">
    <source>
        <dbReference type="ARBA" id="ARBA00022777"/>
    </source>
</evidence>
<dbReference type="InterPro" id="IPR011009">
    <property type="entry name" value="Kinase-like_dom_sf"/>
</dbReference>
<comment type="subcellular location">
    <subcellularLocation>
        <location evidence="1">Membrane</location>
        <topology evidence="1">Single-pass membrane protein</topology>
    </subcellularLocation>
</comment>
<proteinExistence type="predicted"/>
<feature type="domain" description="Gnk2-homologous" evidence="19">
    <location>
        <begin position="50"/>
        <end position="158"/>
    </location>
</feature>
<evidence type="ECO:0000256" key="2">
    <source>
        <dbReference type="ARBA" id="ARBA00022527"/>
    </source>
</evidence>
<dbReference type="Gene3D" id="3.30.200.20">
    <property type="entry name" value="Phosphorylase Kinase, domain 1"/>
    <property type="match status" value="1"/>
</dbReference>
<dbReference type="GO" id="GO:0006950">
    <property type="term" value="P:response to stress"/>
    <property type="evidence" value="ECO:0007669"/>
    <property type="project" value="UniProtKB-ARBA"/>
</dbReference>
<dbReference type="FunFam" id="1.10.510.10:FF:000129">
    <property type="entry name" value="cysteine-rich receptor-like protein kinase 10"/>
    <property type="match status" value="1"/>
</dbReference>
<evidence type="ECO:0000259" key="19">
    <source>
        <dbReference type="PROSITE" id="PS51473"/>
    </source>
</evidence>
<keyword evidence="21" id="KW-1185">Reference proteome</keyword>
<evidence type="ECO:0000256" key="5">
    <source>
        <dbReference type="ARBA" id="ARBA00022692"/>
    </source>
</evidence>
<dbReference type="InterPro" id="IPR000719">
    <property type="entry name" value="Prot_kinase_dom"/>
</dbReference>
<evidence type="ECO:0000256" key="14">
    <source>
        <dbReference type="ARBA" id="ARBA00023180"/>
    </source>
</evidence>
<evidence type="ECO:0000256" key="10">
    <source>
        <dbReference type="ARBA" id="ARBA00022840"/>
    </source>
</evidence>
<accession>A0A9J6AEU0</accession>
<dbReference type="SUPFAM" id="SSF56112">
    <property type="entry name" value="Protein kinase-like (PK-like)"/>
    <property type="match status" value="1"/>
</dbReference>
<sequence length="563" mass="63051">MWSYKNVAIVSITLLKSLYGHVQNRKKLLVAMMTVCYSTLLDQSLAPRRIKPLLYMWHSGNASKPEEFNRELKKLVDSLRGEAANGDPLRKYATGSATDPNDQTIYALVQCTPDLSPQDCSDCLANAYGAMATCPCNGNRGSRQIGPRCNFRYQSYRFFKQVAVESHSPPPGRSDFAGKDDKYARIVIIIVVSTVATIILMLCAFVILMKMRKRKLMDKIQSTHVDDIDTAESLQYDLSTIRAATDNFSSANKLGEGGFGPVYKGVLSNGQEVAVKRLSIDSGQGDLEFKNEVLLVARLQHRNLVRLQGFCFDGTERLLVYEFVPNASLDQFLFDPVKRKQLDWERRSKIIGGVAKGILYLHEDSRLRIIHRDLKASNVLLDAEMNPKISDFGMARLFALDETQGSTTRIVGTYGYMAPVCNAQYAMHRQFSVKSDVFSFGVLVLEIVSGQKTTCFRNGESLEDLLSYAWMNWREETTTNLIDPMLRGSSGMVRDIMRCIHIALLCVQENISDRPTMAAVVLMLSSLSLNLPLPSGPAYYTHNDISSEISLIQEYNSRSSGPR</sequence>
<comment type="caution">
    <text evidence="20">The sequence shown here is derived from an EMBL/GenBank/DDBJ whole genome shotgun (WGS) entry which is preliminary data.</text>
</comment>
<protein>
    <submittedName>
        <fullName evidence="20">Uncharacterized protein</fullName>
    </submittedName>
</protein>
<evidence type="ECO:0000256" key="6">
    <source>
        <dbReference type="ARBA" id="ARBA00022729"/>
    </source>
</evidence>
<evidence type="ECO:0000259" key="18">
    <source>
        <dbReference type="PROSITE" id="PS50011"/>
    </source>
</evidence>
<evidence type="ECO:0000256" key="4">
    <source>
        <dbReference type="ARBA" id="ARBA00022679"/>
    </source>
</evidence>
<keyword evidence="6" id="KW-0732">Signal</keyword>
<evidence type="ECO:0000256" key="8">
    <source>
        <dbReference type="ARBA" id="ARBA00022741"/>
    </source>
</evidence>
<keyword evidence="11 17" id="KW-1133">Transmembrane helix</keyword>
<dbReference type="GO" id="GO:0005886">
    <property type="term" value="C:plasma membrane"/>
    <property type="evidence" value="ECO:0007669"/>
    <property type="project" value="TreeGrafter"/>
</dbReference>
<dbReference type="OrthoDB" id="4062651at2759"/>
<comment type="catalytic activity">
    <reaction evidence="16">
        <text>L-threonyl-[protein] + ATP = O-phospho-L-threonyl-[protein] + ADP + H(+)</text>
        <dbReference type="Rhea" id="RHEA:46608"/>
        <dbReference type="Rhea" id="RHEA-COMP:11060"/>
        <dbReference type="Rhea" id="RHEA-COMP:11605"/>
        <dbReference type="ChEBI" id="CHEBI:15378"/>
        <dbReference type="ChEBI" id="CHEBI:30013"/>
        <dbReference type="ChEBI" id="CHEBI:30616"/>
        <dbReference type="ChEBI" id="CHEBI:61977"/>
        <dbReference type="ChEBI" id="CHEBI:456216"/>
    </reaction>
</comment>
<evidence type="ECO:0000313" key="21">
    <source>
        <dbReference type="Proteomes" id="UP000824120"/>
    </source>
</evidence>
<keyword evidence="14" id="KW-0325">Glycoprotein</keyword>
<evidence type="ECO:0000256" key="16">
    <source>
        <dbReference type="ARBA" id="ARBA00047951"/>
    </source>
</evidence>
<keyword evidence="8" id="KW-0547">Nucleotide-binding</keyword>
<keyword evidence="12 17" id="KW-0472">Membrane</keyword>
<comment type="catalytic activity">
    <reaction evidence="15">
        <text>L-seryl-[protein] + ATP = O-phospho-L-seryl-[protein] + ADP + H(+)</text>
        <dbReference type="Rhea" id="RHEA:17989"/>
        <dbReference type="Rhea" id="RHEA-COMP:9863"/>
        <dbReference type="Rhea" id="RHEA-COMP:11604"/>
        <dbReference type="ChEBI" id="CHEBI:15378"/>
        <dbReference type="ChEBI" id="CHEBI:29999"/>
        <dbReference type="ChEBI" id="CHEBI:30616"/>
        <dbReference type="ChEBI" id="CHEBI:83421"/>
        <dbReference type="ChEBI" id="CHEBI:456216"/>
    </reaction>
</comment>
<dbReference type="Proteomes" id="UP000824120">
    <property type="component" value="Chromosome 2"/>
</dbReference>
<feature type="transmembrane region" description="Helical" evidence="17">
    <location>
        <begin position="183"/>
        <end position="209"/>
    </location>
</feature>
<dbReference type="GO" id="GO:0004674">
    <property type="term" value="F:protein serine/threonine kinase activity"/>
    <property type="evidence" value="ECO:0007669"/>
    <property type="project" value="UniProtKB-KW"/>
</dbReference>
<evidence type="ECO:0000256" key="17">
    <source>
        <dbReference type="SAM" id="Phobius"/>
    </source>
</evidence>
<dbReference type="CDD" id="cd14066">
    <property type="entry name" value="STKc_IRAK"/>
    <property type="match status" value="1"/>
</dbReference>
<evidence type="ECO:0000313" key="20">
    <source>
        <dbReference type="EMBL" id="KAG5622796.1"/>
    </source>
</evidence>
<evidence type="ECO:0000256" key="13">
    <source>
        <dbReference type="ARBA" id="ARBA00023170"/>
    </source>
</evidence>
<evidence type="ECO:0000256" key="7">
    <source>
        <dbReference type="ARBA" id="ARBA00022737"/>
    </source>
</evidence>
<dbReference type="Gene3D" id="1.10.510.10">
    <property type="entry name" value="Transferase(Phosphotransferase) domain 1"/>
    <property type="match status" value="1"/>
</dbReference>
<dbReference type="PANTHER" id="PTHR27002:SF980">
    <property type="entry name" value="CYSTEINE-RICH RECEPTOR-LIKE PROTEIN KINASE 10 ISOFORM X1"/>
    <property type="match status" value="1"/>
</dbReference>
<keyword evidence="5 17" id="KW-0812">Transmembrane</keyword>
<dbReference type="FunFam" id="3.30.200.20:FF:000142">
    <property type="entry name" value="Cysteine-rich receptor-like protein kinase 10"/>
    <property type="match status" value="1"/>
</dbReference>
<feature type="domain" description="Protein kinase" evidence="18">
    <location>
        <begin position="248"/>
        <end position="527"/>
    </location>
</feature>
<dbReference type="EMBL" id="JACXVP010000002">
    <property type="protein sequence ID" value="KAG5622796.1"/>
    <property type="molecule type" value="Genomic_DNA"/>
</dbReference>
<reference evidence="20 21" key="1">
    <citation type="submission" date="2020-09" db="EMBL/GenBank/DDBJ databases">
        <title>De no assembly of potato wild relative species, Solanum commersonii.</title>
        <authorList>
            <person name="Cho K."/>
        </authorList>
    </citation>
    <scope>NUCLEOTIDE SEQUENCE [LARGE SCALE GENOMIC DNA]</scope>
    <source>
        <strain evidence="20">LZ3.2</strain>
        <tissue evidence="20">Leaf</tissue>
    </source>
</reference>
<dbReference type="Pfam" id="PF01657">
    <property type="entry name" value="Stress-antifung"/>
    <property type="match status" value="1"/>
</dbReference>
<dbReference type="GO" id="GO:0005524">
    <property type="term" value="F:ATP binding"/>
    <property type="evidence" value="ECO:0007669"/>
    <property type="project" value="UniProtKB-KW"/>
</dbReference>
<dbReference type="PROSITE" id="PS50011">
    <property type="entry name" value="PROTEIN_KINASE_DOM"/>
    <property type="match status" value="1"/>
</dbReference>
<keyword evidence="2" id="KW-0723">Serine/threonine-protein kinase</keyword>
<gene>
    <name evidence="20" type="ORF">H5410_008014</name>
</gene>
<name>A0A9J6AEU0_SOLCO</name>
<keyword evidence="3" id="KW-0597">Phosphoprotein</keyword>
<evidence type="ECO:0000256" key="12">
    <source>
        <dbReference type="ARBA" id="ARBA00023136"/>
    </source>
</evidence>
<dbReference type="FunFam" id="3.30.430.20:FF:000002">
    <property type="entry name" value="Cysteine-rich receptor-like protein kinase 10"/>
    <property type="match status" value="1"/>
</dbReference>
<evidence type="ECO:0000256" key="15">
    <source>
        <dbReference type="ARBA" id="ARBA00047558"/>
    </source>
</evidence>
<dbReference type="AlphaFoldDB" id="A0A9J6AEU0"/>
<evidence type="ECO:0000256" key="11">
    <source>
        <dbReference type="ARBA" id="ARBA00022989"/>
    </source>
</evidence>
<dbReference type="InterPro" id="IPR002902">
    <property type="entry name" value="GNK2"/>
</dbReference>
<keyword evidence="7" id="KW-0677">Repeat</keyword>
<evidence type="ECO:0000256" key="1">
    <source>
        <dbReference type="ARBA" id="ARBA00004167"/>
    </source>
</evidence>
<dbReference type="InterPro" id="IPR001245">
    <property type="entry name" value="Ser-Thr/Tyr_kinase_cat_dom"/>
</dbReference>
<dbReference type="InterPro" id="IPR038408">
    <property type="entry name" value="GNK2_sf"/>
</dbReference>
<dbReference type="PANTHER" id="PTHR27002">
    <property type="entry name" value="RECEPTOR-LIKE SERINE/THREONINE-PROTEIN KINASE SD1-8"/>
    <property type="match status" value="1"/>
</dbReference>
<dbReference type="Gene3D" id="3.30.430.20">
    <property type="entry name" value="Gnk2 domain, C-X8-C-X2-C motif"/>
    <property type="match status" value="1"/>
</dbReference>
<evidence type="ECO:0000256" key="3">
    <source>
        <dbReference type="ARBA" id="ARBA00022553"/>
    </source>
</evidence>
<keyword evidence="4" id="KW-0808">Transferase</keyword>
<dbReference type="PROSITE" id="PS00108">
    <property type="entry name" value="PROTEIN_KINASE_ST"/>
    <property type="match status" value="1"/>
</dbReference>
<dbReference type="CDD" id="cd23509">
    <property type="entry name" value="Gnk2-like"/>
    <property type="match status" value="1"/>
</dbReference>
<organism evidence="20 21">
    <name type="scientific">Solanum commersonii</name>
    <name type="common">Commerson's wild potato</name>
    <name type="synonym">Commerson's nightshade</name>
    <dbReference type="NCBI Taxonomy" id="4109"/>
    <lineage>
        <taxon>Eukaryota</taxon>
        <taxon>Viridiplantae</taxon>
        <taxon>Streptophyta</taxon>
        <taxon>Embryophyta</taxon>
        <taxon>Tracheophyta</taxon>
        <taxon>Spermatophyta</taxon>
        <taxon>Magnoliopsida</taxon>
        <taxon>eudicotyledons</taxon>
        <taxon>Gunneridae</taxon>
        <taxon>Pentapetalae</taxon>
        <taxon>asterids</taxon>
        <taxon>lamiids</taxon>
        <taxon>Solanales</taxon>
        <taxon>Solanaceae</taxon>
        <taxon>Solanoideae</taxon>
        <taxon>Solaneae</taxon>
        <taxon>Solanum</taxon>
    </lineage>
</organism>
<keyword evidence="9" id="KW-0418">Kinase</keyword>
<dbReference type="Pfam" id="PF07714">
    <property type="entry name" value="PK_Tyr_Ser-Thr"/>
    <property type="match status" value="1"/>
</dbReference>
<dbReference type="SMART" id="SM00220">
    <property type="entry name" value="S_TKc"/>
    <property type="match status" value="1"/>
</dbReference>